<dbReference type="Proteomes" id="UP000233425">
    <property type="component" value="Unassembled WGS sequence"/>
</dbReference>
<evidence type="ECO:0000313" key="3">
    <source>
        <dbReference type="EMBL" id="PKD32192.1"/>
    </source>
</evidence>
<dbReference type="PANTHER" id="PTHR11373">
    <property type="entry name" value="DEOXYNUCLEOSIDE TRIPHOSPHATE TRIPHOSPHOHYDROLASE"/>
    <property type="match status" value="1"/>
</dbReference>
<dbReference type="InterPro" id="IPR023293">
    <property type="entry name" value="dGTP_triP_hydro_central_sf"/>
</dbReference>
<feature type="domain" description="HD" evidence="2">
    <location>
        <begin position="63"/>
        <end position="273"/>
    </location>
</feature>
<evidence type="ECO:0000256" key="1">
    <source>
        <dbReference type="ARBA" id="ARBA00022801"/>
    </source>
</evidence>
<dbReference type="AlphaFoldDB" id="A0A2N0UYY0"/>
<dbReference type="NCBIfam" id="TIGR01353">
    <property type="entry name" value="dGTP_triPase"/>
    <property type="match status" value="1"/>
</dbReference>
<name>A0A2N0UYY0_9FIRM</name>
<dbReference type="PANTHER" id="PTHR11373:SF32">
    <property type="entry name" value="DEOXYGUANOSINETRIPHOSPHATE TRIPHOSPHOHYDROLASE"/>
    <property type="match status" value="1"/>
</dbReference>
<dbReference type="RefSeq" id="WP_022265320.1">
    <property type="nucleotide sequence ID" value="NZ_CABMMZ010000029.1"/>
</dbReference>
<dbReference type="Gene3D" id="1.10.3210.10">
    <property type="entry name" value="Hypothetical protein af1432"/>
    <property type="match status" value="1"/>
</dbReference>
<dbReference type="SMART" id="SM00471">
    <property type="entry name" value="HDc"/>
    <property type="match status" value="1"/>
</dbReference>
<comment type="caution">
    <text evidence="3">The sequence shown here is derived from an EMBL/GenBank/DDBJ whole genome shotgun (WGS) entry which is preliminary data.</text>
</comment>
<dbReference type="Gene3D" id="1.10.3550.10">
    <property type="entry name" value="eoxyguanosinetriphosphate triphosphohydrolase domain-like"/>
    <property type="match status" value="1"/>
</dbReference>
<dbReference type="InterPro" id="IPR003607">
    <property type="entry name" value="HD/PDEase_dom"/>
</dbReference>
<dbReference type="InterPro" id="IPR006674">
    <property type="entry name" value="HD_domain"/>
</dbReference>
<dbReference type="EMBL" id="NNSR01000029">
    <property type="protein sequence ID" value="PKD32192.1"/>
    <property type="molecule type" value="Genomic_DNA"/>
</dbReference>
<dbReference type="EC" id="3.1.5.1" evidence="3"/>
<protein>
    <submittedName>
        <fullName evidence="3">Deoxyguanosinetriphosphate triphosphohydrolase</fullName>
        <ecNumber evidence="3">3.1.5.1</ecNumber>
    </submittedName>
</protein>
<evidence type="ECO:0000259" key="2">
    <source>
        <dbReference type="PROSITE" id="PS51831"/>
    </source>
</evidence>
<evidence type="ECO:0000313" key="4">
    <source>
        <dbReference type="Proteomes" id="UP000233425"/>
    </source>
</evidence>
<dbReference type="Gene3D" id="1.10.3410.10">
    <property type="entry name" value="putative deoxyguanosinetriphosphate triphosphohydrolase like domain"/>
    <property type="match status" value="1"/>
</dbReference>
<dbReference type="InterPro" id="IPR050135">
    <property type="entry name" value="dGTPase-like"/>
</dbReference>
<dbReference type="InterPro" id="IPR006261">
    <property type="entry name" value="dGTPase"/>
</dbReference>
<dbReference type="InterPro" id="IPR027432">
    <property type="entry name" value="dGTP_triphosphohydrolase_C"/>
</dbReference>
<keyword evidence="1 3" id="KW-0378">Hydrolase</keyword>
<reference evidence="3" key="1">
    <citation type="journal article" date="2018" name="Environ. Microbiol.">
        <title>Sporulation capability and amylosome conservation among diverse human colonic and rumen isolates of the keystone starch-degrader Ruminococcus bromii.</title>
        <authorList>
            <person name="Mukhopadhya I."/>
            <person name="Morais S."/>
            <person name="Laverde-Gomez J."/>
            <person name="Sheridan P.O."/>
            <person name="Walker A.W."/>
            <person name="Kelly W."/>
            <person name="Klieve A.V."/>
            <person name="Ouwerkerk D."/>
            <person name="Duncan S.H."/>
            <person name="Louis P."/>
            <person name="Koropatkin N."/>
            <person name="Cockburn D."/>
            <person name="Kibler R."/>
            <person name="Cooper P.J."/>
            <person name="Sandoval C."/>
            <person name="Crost E."/>
            <person name="Juge N."/>
            <person name="Bayer E.A."/>
            <person name="Flint H.J."/>
        </authorList>
    </citation>
    <scope>NUCLEOTIDE SEQUENCE [LARGE SCALE GENOMIC DNA]</scope>
    <source>
        <strain evidence="3">ATCC 27255</strain>
    </source>
</reference>
<dbReference type="SUPFAM" id="SSF109604">
    <property type="entry name" value="HD-domain/PDEase-like"/>
    <property type="match status" value="1"/>
</dbReference>
<sequence length="488" mass="55833">MYWDKLLTPKRHRETPTVEKTASDNRTAFKKDFDTVCNSTILRRLQDKAQVFPLEDGDYARTRLTHSIEVMSIAESLGMQAVNVINNHNVKYISSDSSNTTDVFKLINDIPTILKTVALLHDMGNPPFGHLGEQIIGDWFRDNLGIMTFNSDKMLVFKNGGDAKDTLEFKLNGKYAEDLKHFEGNAQLFRLVNKLSLVVDEFGMNLTYPVMSTFIKYPVSSTKINVNKLISKKMGYFSSEEKIYDVINEELGLNSRRHPLAFLLEAADDIAYLTADIEDAHHKGIISMRSIEEYFKTCENDELVATVIKSMKEYKLKAENMNYNDIENYVIHRTRVLIKGLMIDAVHSAFDEHYESIMRGTFDSELIDVSCASKIANILRRIEKNEIYYSPQILKNKTKAFSVLKKLLETYIPAVVNWNKNVDFGKDTSNNLLYQSISKNYRYICENANNKAQDESEVIYNKLLLVTDQISGMTDTHALSVYKTITAN</sequence>
<dbReference type="GO" id="GO:0008832">
    <property type="term" value="F:dGTPase activity"/>
    <property type="evidence" value="ECO:0007669"/>
    <property type="project" value="UniProtKB-EC"/>
</dbReference>
<dbReference type="GO" id="GO:0006203">
    <property type="term" value="P:dGTP catabolic process"/>
    <property type="evidence" value="ECO:0007669"/>
    <property type="project" value="TreeGrafter"/>
</dbReference>
<proteinExistence type="predicted"/>
<organism evidence="3 4">
    <name type="scientific">Ruminococcus bromii</name>
    <dbReference type="NCBI Taxonomy" id="40518"/>
    <lineage>
        <taxon>Bacteria</taxon>
        <taxon>Bacillati</taxon>
        <taxon>Bacillota</taxon>
        <taxon>Clostridia</taxon>
        <taxon>Eubacteriales</taxon>
        <taxon>Oscillospiraceae</taxon>
        <taxon>Ruminococcus</taxon>
    </lineage>
</organism>
<gene>
    <name evidence="3" type="primary">dgt</name>
    <name evidence="3" type="ORF">RBATCC27255_00557</name>
</gene>
<dbReference type="PROSITE" id="PS51831">
    <property type="entry name" value="HD"/>
    <property type="match status" value="1"/>
</dbReference>
<keyword evidence="4" id="KW-1185">Reference proteome</keyword>
<accession>A0A2N0UYY0</accession>